<dbReference type="RefSeq" id="WP_316415357.1">
    <property type="nucleotide sequence ID" value="NZ_AP027080.1"/>
</dbReference>
<feature type="compositionally biased region" description="Pro residues" evidence="1">
    <location>
        <begin position="64"/>
        <end position="78"/>
    </location>
</feature>
<dbReference type="CDD" id="cd10936">
    <property type="entry name" value="CE4_DAC2"/>
    <property type="match status" value="1"/>
</dbReference>
<gene>
    <name evidence="2" type="ORF">METEAL_16240</name>
</gene>
<protein>
    <recommendedName>
        <fullName evidence="4">Divergent polysaccharide deacetylase family protein</fullName>
    </recommendedName>
</protein>
<dbReference type="InterPro" id="IPR011330">
    <property type="entry name" value="Glyco_hydro/deAcase_b/a-brl"/>
</dbReference>
<dbReference type="Gene3D" id="3.20.20.370">
    <property type="entry name" value="Glycoside hydrolase/deacetylase"/>
    <property type="match status" value="1"/>
</dbReference>
<name>A0AA48GQP2_9BACT</name>
<sequence>MTRRGGRASTPRLAGLAVLMFALGLGIGALFTSQSCSRKGRLPGDEEKAQPRPAPKPKPRKAEPVPPAPSPAPAPAPEPKSTLPKLAVVIDDLGYAPTELVTRLCAQPVPLSVAVLPYQERTRASADIAHDRGKEVMLHLPMEPLGYPAPGKDPGPEAVMFDLKEPELRARVRKALADVPWRRGVNNHMGSRITPDRTRMRWVLEEIRAKKCFFVDSRTEKDSVAFDVARDLAVPTVQRKVFLDDDKTFAEMSRQWDRALAIAHKEGQALIIGHIYPETVEALEKLIPTAKGKVQFVRAGDLAR</sequence>
<dbReference type="GO" id="GO:0005975">
    <property type="term" value="P:carbohydrate metabolic process"/>
    <property type="evidence" value="ECO:0007669"/>
    <property type="project" value="InterPro"/>
</dbReference>
<dbReference type="PANTHER" id="PTHR30105:SF2">
    <property type="entry name" value="DIVERGENT POLYSACCHARIDE DEACETYLASE SUPERFAMILY"/>
    <property type="match status" value="1"/>
</dbReference>
<feature type="region of interest" description="Disordered" evidence="1">
    <location>
        <begin position="36"/>
        <end position="81"/>
    </location>
</feature>
<dbReference type="Pfam" id="PF04748">
    <property type="entry name" value="Polysacc_deac_2"/>
    <property type="match status" value="1"/>
</dbReference>
<reference evidence="3" key="1">
    <citation type="journal article" date="2023" name="Int. J. Syst. Evol. Microbiol.">
        <title>Mesoterricola silvestris gen. nov., sp. nov., Mesoterricola sediminis sp. nov., Geothrix oryzae sp. nov., Geothrix edaphica sp. nov., Geothrix rubra sp. nov., and Geothrix limicola sp. nov., six novel members of Acidobacteriota isolated from soils.</title>
        <authorList>
            <person name="Itoh H."/>
            <person name="Sugisawa Y."/>
            <person name="Mise K."/>
            <person name="Xu Z."/>
            <person name="Kuniyasu M."/>
            <person name="Ushijima N."/>
            <person name="Kawano K."/>
            <person name="Kobayashi E."/>
            <person name="Shiratori Y."/>
            <person name="Masuda Y."/>
            <person name="Senoo K."/>
        </authorList>
    </citation>
    <scope>NUCLEOTIDE SEQUENCE [LARGE SCALE GENOMIC DNA]</scope>
    <source>
        <strain evidence="3">W79</strain>
    </source>
</reference>
<dbReference type="AlphaFoldDB" id="A0AA48GQP2"/>
<organism evidence="2 3">
    <name type="scientific">Mesoterricola silvestris</name>
    <dbReference type="NCBI Taxonomy" id="2927979"/>
    <lineage>
        <taxon>Bacteria</taxon>
        <taxon>Pseudomonadati</taxon>
        <taxon>Acidobacteriota</taxon>
        <taxon>Holophagae</taxon>
        <taxon>Holophagales</taxon>
        <taxon>Holophagaceae</taxon>
        <taxon>Mesoterricola</taxon>
    </lineage>
</organism>
<accession>A0AA48GQP2</accession>
<keyword evidence="3" id="KW-1185">Reference proteome</keyword>
<dbReference type="SUPFAM" id="SSF88713">
    <property type="entry name" value="Glycoside hydrolase/deacetylase"/>
    <property type="match status" value="1"/>
</dbReference>
<evidence type="ECO:0008006" key="4">
    <source>
        <dbReference type="Google" id="ProtNLM"/>
    </source>
</evidence>
<dbReference type="PANTHER" id="PTHR30105">
    <property type="entry name" value="UNCHARACTERIZED YIBQ-RELATED"/>
    <property type="match status" value="1"/>
</dbReference>
<evidence type="ECO:0000313" key="3">
    <source>
        <dbReference type="Proteomes" id="UP001238179"/>
    </source>
</evidence>
<dbReference type="KEGG" id="msil:METEAL_16240"/>
<dbReference type="EMBL" id="AP027080">
    <property type="protein sequence ID" value="BDU72450.1"/>
    <property type="molecule type" value="Genomic_DNA"/>
</dbReference>
<dbReference type="Proteomes" id="UP001238179">
    <property type="component" value="Chromosome"/>
</dbReference>
<evidence type="ECO:0000313" key="2">
    <source>
        <dbReference type="EMBL" id="BDU72450.1"/>
    </source>
</evidence>
<proteinExistence type="predicted"/>
<evidence type="ECO:0000256" key="1">
    <source>
        <dbReference type="SAM" id="MobiDB-lite"/>
    </source>
</evidence>
<dbReference type="InterPro" id="IPR006837">
    <property type="entry name" value="Divergent_DAC"/>
</dbReference>